<dbReference type="AlphaFoldDB" id="A0A6S6QLW1"/>
<keyword evidence="3" id="KW-1185">Reference proteome</keyword>
<organism evidence="2 3">
    <name type="scientific">Terrihabitans soli</name>
    <dbReference type="NCBI Taxonomy" id="708113"/>
    <lineage>
        <taxon>Bacteria</taxon>
        <taxon>Pseudomonadati</taxon>
        <taxon>Pseudomonadota</taxon>
        <taxon>Alphaproteobacteria</taxon>
        <taxon>Hyphomicrobiales</taxon>
        <taxon>Terrihabitans</taxon>
    </lineage>
</organism>
<dbReference type="NCBIfam" id="TIGR01630">
    <property type="entry name" value="psiM2_ORF9"/>
    <property type="match status" value="1"/>
</dbReference>
<gene>
    <name evidence="2" type="ORF">IZ6_10610</name>
</gene>
<dbReference type="Pfam" id="PF03237">
    <property type="entry name" value="Terminase_6N"/>
    <property type="match status" value="1"/>
</dbReference>
<dbReference type="Proteomes" id="UP000515317">
    <property type="component" value="Chromosome"/>
</dbReference>
<evidence type="ECO:0000313" key="3">
    <source>
        <dbReference type="Proteomes" id="UP000515317"/>
    </source>
</evidence>
<feature type="compositionally biased region" description="Acidic residues" evidence="1">
    <location>
        <begin position="459"/>
        <end position="468"/>
    </location>
</feature>
<dbReference type="KEGG" id="tso:IZ6_10610"/>
<proteinExistence type="predicted"/>
<sequence length="475" mass="53354">MLRREVRRSLDDWCRLAGFEPALHHRLLNRKLEQVESGEIKNLAVFMPPGSAKSTYASVLFPPWAMAQHPDWPVLAASHTTELAEKWGRRVRGLVSEHGHALGIDLSDTSQAAGRWALSTGGEYYAAGVGTAIAGFRAKLGLIDDPVRSREDADSEVMRDRVWDWYVNDFRTRLVPGARKILIQTRWHEDDLAGRALQNEDWEVISLPALAEPGDALGRGEGEPLWTDGDYGYGAQLLDIRASVPPRTWSALYQQRPAPETGDFFKREWFSFYDMPPPLETLHIYGASDYAVTAQGGDYTVHGVGGMDANGDLFLLDLWRRQSAADRWVEAFCDLVLKWKPLGWAEEKGQIRAGVGPFLERRMQERGAFVAREAFAARGDKAVRAQSIRGRAALRPIRLPRKAPWVADFLAELMSFPAGVHDDQVDMLGLLGQLLDTMTEGSAASKPGPRPRRDWFDFSYEDEPDENESVNWRLV</sequence>
<protein>
    <submittedName>
        <fullName evidence="2">Uncharacterized protein</fullName>
    </submittedName>
</protein>
<evidence type="ECO:0000256" key="1">
    <source>
        <dbReference type="SAM" id="MobiDB-lite"/>
    </source>
</evidence>
<reference evidence="2 3" key="1">
    <citation type="submission" date="2020-08" db="EMBL/GenBank/DDBJ databases">
        <title>Genome sequence of Rhizobiales bacterium strain IZ6.</title>
        <authorList>
            <person name="Nakai R."/>
            <person name="Naganuma T."/>
        </authorList>
    </citation>
    <scope>NUCLEOTIDE SEQUENCE [LARGE SCALE GENOMIC DNA]</scope>
    <source>
        <strain evidence="2 3">IZ6</strain>
    </source>
</reference>
<feature type="region of interest" description="Disordered" evidence="1">
    <location>
        <begin position="440"/>
        <end position="475"/>
    </location>
</feature>
<accession>A0A6S6QLW1</accession>
<dbReference type="InterPro" id="IPR006517">
    <property type="entry name" value="Phage_terminase_lsu-like_C"/>
</dbReference>
<dbReference type="EMBL" id="AP023361">
    <property type="protein sequence ID" value="BCJ90326.1"/>
    <property type="molecule type" value="Genomic_DNA"/>
</dbReference>
<evidence type="ECO:0000313" key="2">
    <source>
        <dbReference type="EMBL" id="BCJ90326.1"/>
    </source>
</evidence>
<name>A0A6S6QLW1_9HYPH</name>